<feature type="domain" description="AMP-dependent synthetase/ligase" evidence="3">
    <location>
        <begin position="27"/>
        <end position="388"/>
    </location>
</feature>
<evidence type="ECO:0000259" key="3">
    <source>
        <dbReference type="Pfam" id="PF00501"/>
    </source>
</evidence>
<dbReference type="EC" id="6.2.1.26" evidence="5"/>
<evidence type="ECO:0000256" key="2">
    <source>
        <dbReference type="ARBA" id="ARBA00022598"/>
    </source>
</evidence>
<dbReference type="PANTHER" id="PTHR24096:SF149">
    <property type="entry name" value="AMP-BINDING DOMAIN-CONTAINING PROTEIN-RELATED"/>
    <property type="match status" value="1"/>
</dbReference>
<name>Q39P28_BURL3</name>
<evidence type="ECO:0000259" key="4">
    <source>
        <dbReference type="Pfam" id="PF13193"/>
    </source>
</evidence>
<evidence type="ECO:0000313" key="6">
    <source>
        <dbReference type="Proteomes" id="UP000002705"/>
    </source>
</evidence>
<dbReference type="InterPro" id="IPR045851">
    <property type="entry name" value="AMP-bd_C_sf"/>
</dbReference>
<keyword evidence="2 5" id="KW-0436">Ligase</keyword>
<evidence type="ECO:0000256" key="1">
    <source>
        <dbReference type="ARBA" id="ARBA00006432"/>
    </source>
</evidence>
<dbReference type="EMBL" id="CP000150">
    <property type="protein sequence ID" value="ABB05788.1"/>
    <property type="molecule type" value="Genomic_DNA"/>
</dbReference>
<dbReference type="Pfam" id="PF00501">
    <property type="entry name" value="AMP-binding"/>
    <property type="match status" value="1"/>
</dbReference>
<feature type="domain" description="AMP-binding enzyme C-terminal" evidence="4">
    <location>
        <begin position="439"/>
        <end position="514"/>
    </location>
</feature>
<dbReference type="PATRIC" id="fig|482957.22.peg.7261"/>
<dbReference type="SUPFAM" id="SSF56801">
    <property type="entry name" value="Acetyl-CoA synthetase-like"/>
    <property type="match status" value="1"/>
</dbReference>
<dbReference type="Gene3D" id="3.40.50.12780">
    <property type="entry name" value="N-terminal domain of ligase-like"/>
    <property type="match status" value="1"/>
</dbReference>
<sequence length="532" mass="58206">MIVRSEAPCKTVPASPFDAGACVPNSLEHWAADRPDDIAIVDGDTTLTFRAWNDAADRAARGLLDLGAQPGDIIAIRSQIRHEWQIVHAAAAKLGCSVLPFNWRLTTVETRFVLEDSRATFLVFDDDDPAVCLAASEGLPLKARISLGAGQAPDVVRFANLIDTPAPTHLFSTGRPPLIIYTSGTTGRPKGVAMIRAEVTPEMLEYVQSIEAVDPQRAGAVTLLTLPMHHGAGPNLCWNALRAGNPIVMMRRFEPEAALAVIERWRVNHWTVVPTMLKRVASLAPDVLARYDISSIRSIRVGAAPVPSTVREWTIGHFGHVLHEGYGATEVGMIAHLRPEDMQRKPGSSGLPHRHVHIRIKDESGHALPAGQVGAVWVKSPVVIDRYLNGPMLGRDVLDSDSYFAVGDAGWLDEDGFIYLSDRIKDMIISGGVNIYPAEIEAAMITHPAVQDVAVIGIPDDEFGEAVKAFVELRPGMSLDADTLQAFIQPLLASYKRPRTIEFVAELPRSTMGKVLKRELRNPFWKNQERSV</sequence>
<dbReference type="Proteomes" id="UP000002705">
    <property type="component" value="Chromosome 3"/>
</dbReference>
<dbReference type="Pfam" id="PF13193">
    <property type="entry name" value="AMP-binding_C"/>
    <property type="match status" value="1"/>
</dbReference>
<protein>
    <submittedName>
        <fullName evidence="5">AMP-dependent synthetase and ligase</fullName>
        <ecNumber evidence="5">6.2.1.26</ecNumber>
    </submittedName>
</protein>
<dbReference type="FunFam" id="3.30.300.30:FF:000008">
    <property type="entry name" value="2,3-dihydroxybenzoate-AMP ligase"/>
    <property type="match status" value="1"/>
</dbReference>
<proteinExistence type="inferred from homology"/>
<dbReference type="PROSITE" id="PS00455">
    <property type="entry name" value="AMP_BINDING"/>
    <property type="match status" value="1"/>
</dbReference>
<evidence type="ECO:0000313" key="5">
    <source>
        <dbReference type="EMBL" id="ABB05788.1"/>
    </source>
</evidence>
<comment type="similarity">
    <text evidence="1">Belongs to the ATP-dependent AMP-binding enzyme family.</text>
</comment>
<dbReference type="InterPro" id="IPR000873">
    <property type="entry name" value="AMP-dep_synth/lig_dom"/>
</dbReference>
<dbReference type="GO" id="GO:0008756">
    <property type="term" value="F:o-succinylbenzoate-CoA ligase activity"/>
    <property type="evidence" value="ECO:0007669"/>
    <property type="project" value="UniProtKB-EC"/>
</dbReference>
<dbReference type="InterPro" id="IPR020845">
    <property type="entry name" value="AMP-binding_CS"/>
</dbReference>
<dbReference type="AlphaFoldDB" id="Q39P28"/>
<dbReference type="InterPro" id="IPR025110">
    <property type="entry name" value="AMP-bd_C"/>
</dbReference>
<accession>Q39P28</accession>
<reference evidence="5" key="1">
    <citation type="submission" date="2009-01" db="EMBL/GenBank/DDBJ databases">
        <title>Complete sequence of chromosome 3 of Burkholderia sp. 383.</title>
        <authorList>
            <consortium name="US DOE Joint Genome Institute"/>
            <person name="Copeland A."/>
            <person name="Lucas S."/>
            <person name="Lapidus A."/>
            <person name="Barry K."/>
            <person name="Detter J.C."/>
            <person name="Glavina T."/>
            <person name="Hammon N."/>
            <person name="Israni S."/>
            <person name="Pitluck S."/>
            <person name="Chain P."/>
            <person name="Malfatti S."/>
            <person name="Shin M."/>
            <person name="Vergez L."/>
            <person name="Schmutz J."/>
            <person name="Larimer F."/>
            <person name="Land M."/>
            <person name="Kyrpides N."/>
            <person name="Lykidis A."/>
            <person name="Richardson P."/>
        </authorList>
    </citation>
    <scope>NUCLEOTIDE SEQUENCE</scope>
    <source>
        <strain evidence="5">383</strain>
    </source>
</reference>
<dbReference type="InterPro" id="IPR042099">
    <property type="entry name" value="ANL_N_sf"/>
</dbReference>
<dbReference type="Gene3D" id="3.30.300.30">
    <property type="match status" value="1"/>
</dbReference>
<gene>
    <name evidence="5" type="ordered locus">Bcep18194_C6739</name>
</gene>
<dbReference type="KEGG" id="bur:Bcep18194_C6739"/>
<keyword evidence="6" id="KW-1185">Reference proteome</keyword>
<dbReference type="HOGENOM" id="CLU_000022_59_10_4"/>
<dbReference type="PANTHER" id="PTHR24096">
    <property type="entry name" value="LONG-CHAIN-FATTY-ACID--COA LIGASE"/>
    <property type="match status" value="1"/>
</dbReference>
<organism evidence="5 6">
    <name type="scientific">Burkholderia lata (strain ATCC 17760 / DSM 23089 / LMG 22485 / NCIMB 9086 / R18194 / 383)</name>
    <dbReference type="NCBI Taxonomy" id="482957"/>
    <lineage>
        <taxon>Bacteria</taxon>
        <taxon>Pseudomonadati</taxon>
        <taxon>Pseudomonadota</taxon>
        <taxon>Betaproteobacteria</taxon>
        <taxon>Burkholderiales</taxon>
        <taxon>Burkholderiaceae</taxon>
        <taxon>Burkholderia</taxon>
        <taxon>Burkholderia cepacia complex</taxon>
    </lineage>
</organism>